<evidence type="ECO:0000313" key="4">
    <source>
        <dbReference type="Proteomes" id="UP001595665"/>
    </source>
</evidence>
<gene>
    <name evidence="3" type="ORF">ACFOPH_06715</name>
</gene>
<feature type="domain" description="Calcineurin-like phosphoesterase" evidence="2">
    <location>
        <begin position="145"/>
        <end position="314"/>
    </location>
</feature>
<dbReference type="Proteomes" id="UP001595665">
    <property type="component" value="Unassembled WGS sequence"/>
</dbReference>
<name>A0ABV7PIR5_9BURK</name>
<evidence type="ECO:0000259" key="2">
    <source>
        <dbReference type="Pfam" id="PF00149"/>
    </source>
</evidence>
<feature type="transmembrane region" description="Helical" evidence="1">
    <location>
        <begin position="33"/>
        <end position="51"/>
    </location>
</feature>
<dbReference type="EMBL" id="JBHRVV010000001">
    <property type="protein sequence ID" value="MFC3457938.1"/>
    <property type="molecule type" value="Genomic_DNA"/>
</dbReference>
<proteinExistence type="predicted"/>
<protein>
    <submittedName>
        <fullName evidence="3">Metallophosphoesterase</fullName>
    </submittedName>
</protein>
<evidence type="ECO:0000256" key="1">
    <source>
        <dbReference type="SAM" id="Phobius"/>
    </source>
</evidence>
<reference evidence="4" key="1">
    <citation type="journal article" date="2019" name="Int. J. Syst. Evol. Microbiol.">
        <title>The Global Catalogue of Microorganisms (GCM) 10K type strain sequencing project: providing services to taxonomists for standard genome sequencing and annotation.</title>
        <authorList>
            <consortium name="The Broad Institute Genomics Platform"/>
            <consortium name="The Broad Institute Genome Sequencing Center for Infectious Disease"/>
            <person name="Wu L."/>
            <person name="Ma J."/>
        </authorList>
    </citation>
    <scope>NUCLEOTIDE SEQUENCE [LARGE SCALE GENOMIC DNA]</scope>
    <source>
        <strain evidence="4">CCM 7480</strain>
    </source>
</reference>
<dbReference type="InterPro" id="IPR051158">
    <property type="entry name" value="Metallophosphoesterase_sf"/>
</dbReference>
<sequence>MFSIILNVIGSLFHFYVAHRLHRVPLVRKSVPARAWWIGAVALWLFYLWGVHLGDEAIDWRWYPGQFAMTWLGILFLMTLCLLAADLLTGFGFWWRARAPRFLAVGAVAGALVSGFAIFQAVRAPAVSEYEVALKNLPANLDGMVLVAVTDLHLGAQRRSGWMAGRVGQINALKPDAVLMVGDQVENEPLGEPELADVLRGLQAPRGVWAVTGNHEFYGDADTTIAEFAAGGVRWLRNEQVELAPGLVLAGIDDIGRDMRGGSDYLGGLETVAPGANTANAAATILLCHIPATRIVEGAAARGVGLMLSGHTHGGQIWPFNFLVERRFPRYMGEYRVGDMALVVSRGAGGWGPRMRLWQPGEIVKLTLRAAR</sequence>
<dbReference type="PANTHER" id="PTHR31302">
    <property type="entry name" value="TRANSMEMBRANE PROTEIN WITH METALLOPHOSPHOESTERASE DOMAIN-RELATED"/>
    <property type="match status" value="1"/>
</dbReference>
<keyword evidence="1" id="KW-0472">Membrane</keyword>
<dbReference type="SUPFAM" id="SSF56300">
    <property type="entry name" value="Metallo-dependent phosphatases"/>
    <property type="match status" value="1"/>
</dbReference>
<comment type="caution">
    <text evidence="3">The sequence shown here is derived from an EMBL/GenBank/DDBJ whole genome shotgun (WGS) entry which is preliminary data.</text>
</comment>
<keyword evidence="1" id="KW-1133">Transmembrane helix</keyword>
<dbReference type="PANTHER" id="PTHR31302:SF0">
    <property type="entry name" value="TRANSMEMBRANE PROTEIN WITH METALLOPHOSPHOESTERASE DOMAIN"/>
    <property type="match status" value="1"/>
</dbReference>
<accession>A0ABV7PIR5</accession>
<dbReference type="RefSeq" id="WP_379734326.1">
    <property type="nucleotide sequence ID" value="NZ_JBHRVV010000001.1"/>
</dbReference>
<keyword evidence="1" id="KW-0812">Transmembrane</keyword>
<feature type="transmembrane region" description="Helical" evidence="1">
    <location>
        <begin position="102"/>
        <end position="122"/>
    </location>
</feature>
<dbReference type="Gene3D" id="3.60.21.10">
    <property type="match status" value="1"/>
</dbReference>
<dbReference type="InterPro" id="IPR029052">
    <property type="entry name" value="Metallo-depent_PP-like"/>
</dbReference>
<evidence type="ECO:0000313" key="3">
    <source>
        <dbReference type="EMBL" id="MFC3457938.1"/>
    </source>
</evidence>
<dbReference type="InterPro" id="IPR004843">
    <property type="entry name" value="Calcineurin-like_PHP"/>
</dbReference>
<keyword evidence="4" id="KW-1185">Reference proteome</keyword>
<organism evidence="3 4">
    <name type="scientific">Massilia haematophila</name>
    <dbReference type="NCBI Taxonomy" id="457923"/>
    <lineage>
        <taxon>Bacteria</taxon>
        <taxon>Pseudomonadati</taxon>
        <taxon>Pseudomonadota</taxon>
        <taxon>Betaproteobacteria</taxon>
        <taxon>Burkholderiales</taxon>
        <taxon>Oxalobacteraceae</taxon>
        <taxon>Telluria group</taxon>
        <taxon>Massilia</taxon>
    </lineage>
</organism>
<feature type="transmembrane region" description="Helical" evidence="1">
    <location>
        <begin position="71"/>
        <end position="95"/>
    </location>
</feature>
<dbReference type="Pfam" id="PF00149">
    <property type="entry name" value="Metallophos"/>
    <property type="match status" value="1"/>
</dbReference>